<keyword evidence="2" id="KW-0472">Membrane</keyword>
<reference evidence="3 4" key="1">
    <citation type="journal article" date="2015" name="Nature">
        <title>rRNA introns, odd ribosomes, and small enigmatic genomes across a large radiation of phyla.</title>
        <authorList>
            <person name="Brown C.T."/>
            <person name="Hug L.A."/>
            <person name="Thomas B.C."/>
            <person name="Sharon I."/>
            <person name="Castelle C.J."/>
            <person name="Singh A."/>
            <person name="Wilkins M.J."/>
            <person name="Williams K.H."/>
            <person name="Banfield J.F."/>
        </authorList>
    </citation>
    <scope>NUCLEOTIDE SEQUENCE [LARGE SCALE GENOMIC DNA]</scope>
</reference>
<dbReference type="EMBL" id="LBZA01000022">
    <property type="protein sequence ID" value="KKR63606.1"/>
    <property type="molecule type" value="Genomic_DNA"/>
</dbReference>
<gene>
    <name evidence="3" type="ORF">UU02_C0022G0002</name>
</gene>
<name>A0A0G0SML4_9BACT</name>
<evidence type="ECO:0000313" key="4">
    <source>
        <dbReference type="Proteomes" id="UP000034293"/>
    </source>
</evidence>
<keyword evidence="2" id="KW-0812">Transmembrane</keyword>
<evidence type="ECO:0000256" key="1">
    <source>
        <dbReference type="SAM" id="MobiDB-lite"/>
    </source>
</evidence>
<dbReference type="InterPro" id="IPR013783">
    <property type="entry name" value="Ig-like_fold"/>
</dbReference>
<evidence type="ECO:0000256" key="2">
    <source>
        <dbReference type="SAM" id="Phobius"/>
    </source>
</evidence>
<organism evidence="3 4">
    <name type="scientific">Candidatus Woesebacteria bacterium GW2011_GWA1_40_43</name>
    <dbReference type="NCBI Taxonomy" id="1618553"/>
    <lineage>
        <taxon>Bacteria</taxon>
        <taxon>Candidatus Woeseibacteriota</taxon>
    </lineage>
</organism>
<dbReference type="Proteomes" id="UP000034293">
    <property type="component" value="Unassembled WGS sequence"/>
</dbReference>
<proteinExistence type="predicted"/>
<dbReference type="Gene3D" id="2.60.40.10">
    <property type="entry name" value="Immunoglobulins"/>
    <property type="match status" value="1"/>
</dbReference>
<accession>A0A0G0SML4</accession>
<evidence type="ECO:0000313" key="3">
    <source>
        <dbReference type="EMBL" id="KKR63606.1"/>
    </source>
</evidence>
<protein>
    <submittedName>
        <fullName evidence="3">Uncharacterized protein</fullName>
    </submittedName>
</protein>
<dbReference type="AlphaFoldDB" id="A0A0G0SML4"/>
<sequence>MLKNKLTTSLILGLLMLFGVVIPAKASTVLAIQTLPSYINTRDFKLSCTSDASSVTFSVSKNGGSPVNFATLNPTATPCQVQVTPAQIDEEATYTFTVTDGSLSRSTSTIFDNSGPSSVSGYYKDGLSDGYRLHYHTPSDSDFDKVIIYRGDTPDFSADSSHEIATVNSSPNSDMTYEDHSGSGKYYNIRALDHAGNSSALVGDGGGTVTIVTTGTPSSTGGNVTIFPKEAGAGSVLGTEATASPTPELGSPQPDQGGVVNQINQFANQTPNPIKWILTHKKISIGIALILFGIAYYLYRMSKKNK</sequence>
<keyword evidence="2" id="KW-1133">Transmembrane helix</keyword>
<feature type="region of interest" description="Disordered" evidence="1">
    <location>
        <begin position="238"/>
        <end position="259"/>
    </location>
</feature>
<comment type="caution">
    <text evidence="3">The sequence shown here is derived from an EMBL/GenBank/DDBJ whole genome shotgun (WGS) entry which is preliminary data.</text>
</comment>
<feature type="transmembrane region" description="Helical" evidence="2">
    <location>
        <begin position="283"/>
        <end position="299"/>
    </location>
</feature>